<gene>
    <name evidence="2" type="ORF">HaLaN_27110</name>
</gene>
<accession>A0A6A0A8T3</accession>
<proteinExistence type="predicted"/>
<evidence type="ECO:0000256" key="1">
    <source>
        <dbReference type="SAM" id="MobiDB-lite"/>
    </source>
</evidence>
<keyword evidence="3" id="KW-1185">Reference proteome</keyword>
<dbReference type="EMBL" id="BLLF01003947">
    <property type="protein sequence ID" value="GFH28594.1"/>
    <property type="molecule type" value="Genomic_DNA"/>
</dbReference>
<protein>
    <submittedName>
        <fullName evidence="2">Uncharacterized protein</fullName>
    </submittedName>
</protein>
<comment type="caution">
    <text evidence="2">The sequence shown here is derived from an EMBL/GenBank/DDBJ whole genome shotgun (WGS) entry which is preliminary data.</text>
</comment>
<sequence>MAKTGQAAPQGTGQVSGLGTGQLQHQHSTYFVLHTEVDPVDLHDWPLHRAPGAAQGAAQHCCSTSLS</sequence>
<evidence type="ECO:0000313" key="2">
    <source>
        <dbReference type="EMBL" id="GFH28594.1"/>
    </source>
</evidence>
<dbReference type="AlphaFoldDB" id="A0A6A0A8T3"/>
<organism evidence="2 3">
    <name type="scientific">Haematococcus lacustris</name>
    <name type="common">Green alga</name>
    <name type="synonym">Haematococcus pluvialis</name>
    <dbReference type="NCBI Taxonomy" id="44745"/>
    <lineage>
        <taxon>Eukaryota</taxon>
        <taxon>Viridiplantae</taxon>
        <taxon>Chlorophyta</taxon>
        <taxon>core chlorophytes</taxon>
        <taxon>Chlorophyceae</taxon>
        <taxon>CS clade</taxon>
        <taxon>Chlamydomonadales</taxon>
        <taxon>Haematococcaceae</taxon>
        <taxon>Haematococcus</taxon>
    </lineage>
</organism>
<reference evidence="2 3" key="1">
    <citation type="submission" date="2020-02" db="EMBL/GenBank/DDBJ databases">
        <title>Draft genome sequence of Haematococcus lacustris strain NIES-144.</title>
        <authorList>
            <person name="Morimoto D."/>
            <person name="Nakagawa S."/>
            <person name="Yoshida T."/>
            <person name="Sawayama S."/>
        </authorList>
    </citation>
    <scope>NUCLEOTIDE SEQUENCE [LARGE SCALE GENOMIC DNA]</scope>
    <source>
        <strain evidence="2 3">NIES-144</strain>
    </source>
</reference>
<dbReference type="Proteomes" id="UP000485058">
    <property type="component" value="Unassembled WGS sequence"/>
</dbReference>
<evidence type="ECO:0000313" key="3">
    <source>
        <dbReference type="Proteomes" id="UP000485058"/>
    </source>
</evidence>
<feature type="region of interest" description="Disordered" evidence="1">
    <location>
        <begin position="1"/>
        <end position="20"/>
    </location>
</feature>
<name>A0A6A0A8T3_HAELA</name>